<gene>
    <name evidence="2" type="ORF">BECKFM1743A_GA0114220_100841</name>
    <name evidence="4" type="ORF">BECKFM1743B_GA0114221_100831</name>
    <name evidence="3" type="ORF">BECKFM1743C_GA0114222_100941</name>
</gene>
<dbReference type="AlphaFoldDB" id="A0A450SD74"/>
<dbReference type="EMBL" id="CAADFL010000083">
    <property type="protein sequence ID" value="VFK08841.1"/>
    <property type="molecule type" value="Genomic_DNA"/>
</dbReference>
<feature type="compositionally biased region" description="Basic residues" evidence="1">
    <location>
        <begin position="296"/>
        <end position="306"/>
    </location>
</feature>
<sequence length="306" mass="34367">MILVSLAQQDSEFAALVCGFTLIAAHQPEVDRQPANLQHKELLLPPKIDEPKKLPTIFADIAVEFSKWVAKDEVTVLVSGLHPMQLNPLLKSRESLLAMLILAFPEARWFFGSIRGYGESEEDAGTNALLDDFRLEHGLFNLFQPHQTVLFDGVGLRDWVRKCAKKDSETEKDAHYIPRREQLAVAMDEETDYAHLHAYTAYRFGFRALAISNRAAADAVLGSDAKLNAMWGTPDVVLEDLFLNFPDGGDGLSNLQENRKEAFPVLDEEVSPQKNRHRILVTSGQRLTGDTDKNARNRHLNPAIRK</sequence>
<proteinExistence type="predicted"/>
<accession>A0A450SD74</accession>
<evidence type="ECO:0000313" key="2">
    <source>
        <dbReference type="EMBL" id="VFJ50454.1"/>
    </source>
</evidence>
<dbReference type="EMBL" id="CAADEZ010000084">
    <property type="protein sequence ID" value="VFJ50454.1"/>
    <property type="molecule type" value="Genomic_DNA"/>
</dbReference>
<evidence type="ECO:0000256" key="1">
    <source>
        <dbReference type="SAM" id="MobiDB-lite"/>
    </source>
</evidence>
<dbReference type="EMBL" id="CAADFA010000094">
    <property type="protein sequence ID" value="VFJ51153.1"/>
    <property type="molecule type" value="Genomic_DNA"/>
</dbReference>
<name>A0A450SD74_9GAMM</name>
<protein>
    <submittedName>
        <fullName evidence="2">Uncharacterized protein</fullName>
    </submittedName>
</protein>
<reference evidence="2" key="1">
    <citation type="submission" date="2019-02" db="EMBL/GenBank/DDBJ databases">
        <authorList>
            <person name="Gruber-Vodicka R. H."/>
            <person name="Seah K. B. B."/>
        </authorList>
    </citation>
    <scope>NUCLEOTIDE SEQUENCE</scope>
    <source>
        <strain evidence="2">BECK_BZ163</strain>
        <strain evidence="4">BECK_BZ164</strain>
        <strain evidence="3">BECK_BZ165</strain>
    </source>
</reference>
<evidence type="ECO:0000313" key="3">
    <source>
        <dbReference type="EMBL" id="VFJ51153.1"/>
    </source>
</evidence>
<evidence type="ECO:0000313" key="4">
    <source>
        <dbReference type="EMBL" id="VFK08841.1"/>
    </source>
</evidence>
<organism evidence="2">
    <name type="scientific">Candidatus Kentrum sp. FM</name>
    <dbReference type="NCBI Taxonomy" id="2126340"/>
    <lineage>
        <taxon>Bacteria</taxon>
        <taxon>Pseudomonadati</taxon>
        <taxon>Pseudomonadota</taxon>
        <taxon>Gammaproteobacteria</taxon>
        <taxon>Candidatus Kentrum</taxon>
    </lineage>
</organism>
<feature type="region of interest" description="Disordered" evidence="1">
    <location>
        <begin position="270"/>
        <end position="306"/>
    </location>
</feature>